<dbReference type="PANTHER" id="PTHR33620:SF1">
    <property type="entry name" value="UREASE ACCESSORY PROTEIN F"/>
    <property type="match status" value="1"/>
</dbReference>
<dbReference type="HAMAP" id="MF_01385">
    <property type="entry name" value="UreF"/>
    <property type="match status" value="1"/>
</dbReference>
<dbReference type="RefSeq" id="WP_092745916.1">
    <property type="nucleotide sequence ID" value="NZ_FMZC01000022.1"/>
</dbReference>
<comment type="similarity">
    <text evidence="3">Belongs to the UreF family.</text>
</comment>
<evidence type="ECO:0000256" key="3">
    <source>
        <dbReference type="HAMAP-Rule" id="MF_01385"/>
    </source>
</evidence>
<reference evidence="4 5" key="1">
    <citation type="submission" date="2016-10" db="EMBL/GenBank/DDBJ databases">
        <authorList>
            <person name="de Groot N.N."/>
        </authorList>
    </citation>
    <scope>NUCLEOTIDE SEQUENCE [LARGE SCALE GENOMIC DNA]</scope>
    <source>
        <strain evidence="4 5">DSM 16619</strain>
    </source>
</reference>
<evidence type="ECO:0000313" key="5">
    <source>
        <dbReference type="Proteomes" id="UP000198781"/>
    </source>
</evidence>
<sequence length="248" mass="26265">MTAAACTAPADEATAVAPTTLPAASLLQLIWLASPALPVGGFSYSEGLEVAVERAGVTTEAAAADWLAAQLQLTQARGDMAVLQQALAAWRAADHARVRRLNDWVLHTRETSEMRLQTEQMGRSLADWLRNQHAGDAARLHDVAVLAALPPTYPVAFALAAASTEASARDVLLAYTFGWAENMVQAALKAVPLGQSAGQRILARLAAAIPTAADAALRTGDADRQAFSPMLAILSAQHETQYSRLFRS</sequence>
<dbReference type="OrthoDB" id="9798772at2"/>
<dbReference type="AlphaFoldDB" id="A0A1G7E9M0"/>
<keyword evidence="2 3" id="KW-0143">Chaperone</keyword>
<comment type="subunit">
    <text evidence="3">UreD, UreF and UreG form a complex that acts as a GTP-hydrolysis-dependent molecular chaperone, activating the urease apoprotein by helping to assemble the nickel containing metallocenter of UreC. The UreE protein probably delivers the nickel.</text>
</comment>
<gene>
    <name evidence="3" type="primary">ureF</name>
    <name evidence="4" type="ORF">SAMN05192589_12230</name>
</gene>
<comment type="function">
    <text evidence="3">Required for maturation of urease via the functional incorporation of the urease nickel metallocenter.</text>
</comment>
<name>A0A1G7E9M0_9BURK</name>
<evidence type="ECO:0000256" key="2">
    <source>
        <dbReference type="ARBA" id="ARBA00023186"/>
    </source>
</evidence>
<dbReference type="Pfam" id="PF01730">
    <property type="entry name" value="UreF"/>
    <property type="match status" value="1"/>
</dbReference>
<dbReference type="InterPro" id="IPR002639">
    <property type="entry name" value="UreF"/>
</dbReference>
<evidence type="ECO:0000313" key="4">
    <source>
        <dbReference type="EMBL" id="SDE60250.1"/>
    </source>
</evidence>
<dbReference type="Gene3D" id="1.10.4190.10">
    <property type="entry name" value="Urease accessory protein UreF"/>
    <property type="match status" value="1"/>
</dbReference>
<proteinExistence type="inferred from homology"/>
<evidence type="ECO:0000256" key="1">
    <source>
        <dbReference type="ARBA" id="ARBA00022988"/>
    </source>
</evidence>
<dbReference type="InterPro" id="IPR038277">
    <property type="entry name" value="UreF_sf"/>
</dbReference>
<protein>
    <recommendedName>
        <fullName evidence="3">Urease accessory protein UreF</fullName>
    </recommendedName>
</protein>
<dbReference type="GO" id="GO:0005737">
    <property type="term" value="C:cytoplasm"/>
    <property type="evidence" value="ECO:0007669"/>
    <property type="project" value="UniProtKB-SubCell"/>
</dbReference>
<dbReference type="GO" id="GO:0016151">
    <property type="term" value="F:nickel cation binding"/>
    <property type="evidence" value="ECO:0007669"/>
    <property type="project" value="UniProtKB-UniRule"/>
</dbReference>
<accession>A0A1G7E9M0</accession>
<dbReference type="PANTHER" id="PTHR33620">
    <property type="entry name" value="UREASE ACCESSORY PROTEIN F"/>
    <property type="match status" value="1"/>
</dbReference>
<keyword evidence="3" id="KW-0963">Cytoplasm</keyword>
<keyword evidence="5" id="KW-1185">Reference proteome</keyword>
<dbReference type="Proteomes" id="UP000198781">
    <property type="component" value="Unassembled WGS sequence"/>
</dbReference>
<organism evidence="4 5">
    <name type="scientific">Paracidovorax valerianellae</name>
    <dbReference type="NCBI Taxonomy" id="187868"/>
    <lineage>
        <taxon>Bacteria</taxon>
        <taxon>Pseudomonadati</taxon>
        <taxon>Pseudomonadota</taxon>
        <taxon>Betaproteobacteria</taxon>
        <taxon>Burkholderiales</taxon>
        <taxon>Comamonadaceae</taxon>
        <taxon>Paracidovorax</taxon>
    </lineage>
</organism>
<dbReference type="EMBL" id="FMZC01000022">
    <property type="protein sequence ID" value="SDE60250.1"/>
    <property type="molecule type" value="Genomic_DNA"/>
</dbReference>
<dbReference type="STRING" id="187868.SAMN05192589_12230"/>
<dbReference type="PIRSF" id="PIRSF009467">
    <property type="entry name" value="Ureas_acces_UreF"/>
    <property type="match status" value="1"/>
</dbReference>
<comment type="subcellular location">
    <subcellularLocation>
        <location evidence="3">Cytoplasm</location>
    </subcellularLocation>
</comment>
<keyword evidence="1 3" id="KW-0996">Nickel insertion</keyword>